<dbReference type="SUPFAM" id="SSF53448">
    <property type="entry name" value="Nucleotide-diphospho-sugar transferases"/>
    <property type="match status" value="1"/>
</dbReference>
<reference evidence="2 3" key="1">
    <citation type="submission" date="2018-09" db="EMBL/GenBank/DDBJ databases">
        <title>Whole genome based analysis of evolution and adaptive divergence in Indian and Brazilian strains of Azospirillum brasilense.</title>
        <authorList>
            <person name="Singh C."/>
            <person name="Tripathi A.K."/>
        </authorList>
    </citation>
    <scope>NUCLEOTIDE SEQUENCE [LARGE SCALE GENOMIC DNA]</scope>
    <source>
        <strain evidence="2 3">MTCC4038</strain>
    </source>
</reference>
<dbReference type="Gene3D" id="3.90.550.10">
    <property type="entry name" value="Spore Coat Polysaccharide Biosynthesis Protein SpsA, Chain A"/>
    <property type="match status" value="1"/>
</dbReference>
<dbReference type="InterPro" id="IPR006342">
    <property type="entry name" value="FkbM_mtfrase"/>
</dbReference>
<dbReference type="AlphaFoldDB" id="A0A4D8QEX7"/>
<dbReference type="NCBIfam" id="TIGR01444">
    <property type="entry name" value="fkbM_fam"/>
    <property type="match status" value="1"/>
</dbReference>
<accession>A0A4D8QEX7</accession>
<dbReference type="PANTHER" id="PTHR34203:SF15">
    <property type="entry name" value="SLL1173 PROTEIN"/>
    <property type="match status" value="1"/>
</dbReference>
<dbReference type="EMBL" id="CP032339">
    <property type="protein sequence ID" value="QCO09225.1"/>
    <property type="molecule type" value="Genomic_DNA"/>
</dbReference>
<dbReference type="Gene3D" id="3.40.50.150">
    <property type="entry name" value="Vaccinia Virus protein VP39"/>
    <property type="match status" value="1"/>
</dbReference>
<protein>
    <submittedName>
        <fullName evidence="2">FkbM family methyltransferase</fullName>
    </submittedName>
</protein>
<dbReference type="InterPro" id="IPR052514">
    <property type="entry name" value="SAM-dependent_MTase"/>
</dbReference>
<dbReference type="CDD" id="cd00761">
    <property type="entry name" value="Glyco_tranf_GTA_type"/>
    <property type="match status" value="1"/>
</dbReference>
<dbReference type="Pfam" id="PF05050">
    <property type="entry name" value="Methyltransf_21"/>
    <property type="match status" value="1"/>
</dbReference>
<evidence type="ECO:0000313" key="3">
    <source>
        <dbReference type="Proteomes" id="UP000298774"/>
    </source>
</evidence>
<gene>
    <name evidence="2" type="ORF">D3868_09375</name>
</gene>
<evidence type="ECO:0000313" key="2">
    <source>
        <dbReference type="EMBL" id="QCO09225.1"/>
    </source>
</evidence>
<organism evidence="2 3">
    <name type="scientific">Azospirillum brasilense</name>
    <dbReference type="NCBI Taxonomy" id="192"/>
    <lineage>
        <taxon>Bacteria</taxon>
        <taxon>Pseudomonadati</taxon>
        <taxon>Pseudomonadota</taxon>
        <taxon>Alphaproteobacteria</taxon>
        <taxon>Rhodospirillales</taxon>
        <taxon>Azospirillaceae</taxon>
        <taxon>Azospirillum</taxon>
    </lineage>
</organism>
<dbReference type="InterPro" id="IPR029044">
    <property type="entry name" value="Nucleotide-diphossugar_trans"/>
</dbReference>
<dbReference type="SUPFAM" id="SSF53335">
    <property type="entry name" value="S-adenosyl-L-methionine-dependent methyltransferases"/>
    <property type="match status" value="1"/>
</dbReference>
<dbReference type="Proteomes" id="UP000298774">
    <property type="component" value="Chromosome"/>
</dbReference>
<proteinExistence type="predicted"/>
<feature type="domain" description="Methyltransferase FkbM" evidence="1">
    <location>
        <begin position="379"/>
        <end position="514"/>
    </location>
</feature>
<sequence>MCAMIEKLRMCERSVIGARSPGLGRNIGRTDDARNGEGRRCRFDQRRSRLAGRLPSHPLPWSVARQPCRAPARGGAARGTVRRPAFSLYRPAAAMDYGGAKRAFGGSFMKCAVIIPVGPGHDGLSDEAAASVEAAFRTDQGPFSDVMILRIPDPDGAIGRSKCRNFGVEHAIQHGAEWVFFLDADDLMDRDGFAVVRAHVGDFDAVFGMIAEQWFGSDAVVLREKQVGATTLLTDILLNDPYLTLQMGHFVRARVARSIPFDEAMDTGEDFKYYLELWRTHKCCKIAQPLFINRRGAHSTGPRSADGSGWRHAVTRVFGAFFRNHPIVINFVVSGVKVGFAIANPFDMIHRHYLRRMFFEQEELDYLRELVPAGSAILEIGANVGNHVVYYGLFMAPRRIIAVEPNPAAMHFLKKNVEINRLDPAIITFLECGVGDRAGSFDLSVADEANLGAARLVPAAGGRVAVHPIDDLVQERVDFIKINVEGMEMETLSGARNTIALHRPILFIEVMNANEGGFFDWAGRNDYRIAKEFPCVDASNYVAVPV</sequence>
<dbReference type="PANTHER" id="PTHR34203">
    <property type="entry name" value="METHYLTRANSFERASE, FKBM FAMILY PROTEIN"/>
    <property type="match status" value="1"/>
</dbReference>
<evidence type="ECO:0000259" key="1">
    <source>
        <dbReference type="Pfam" id="PF05050"/>
    </source>
</evidence>
<keyword evidence="2" id="KW-0808">Transferase</keyword>
<dbReference type="GO" id="GO:0008168">
    <property type="term" value="F:methyltransferase activity"/>
    <property type="evidence" value="ECO:0007669"/>
    <property type="project" value="UniProtKB-KW"/>
</dbReference>
<dbReference type="GO" id="GO:0032259">
    <property type="term" value="P:methylation"/>
    <property type="evidence" value="ECO:0007669"/>
    <property type="project" value="UniProtKB-KW"/>
</dbReference>
<name>A0A4D8QEX7_AZOBR</name>
<keyword evidence="2" id="KW-0489">Methyltransferase</keyword>
<dbReference type="InterPro" id="IPR029063">
    <property type="entry name" value="SAM-dependent_MTases_sf"/>
</dbReference>